<organism evidence="2 3">
    <name type="scientific">Ignelater luminosus</name>
    <name type="common">Cucubano</name>
    <name type="synonym">Pyrophorus luminosus</name>
    <dbReference type="NCBI Taxonomy" id="2038154"/>
    <lineage>
        <taxon>Eukaryota</taxon>
        <taxon>Metazoa</taxon>
        <taxon>Ecdysozoa</taxon>
        <taxon>Arthropoda</taxon>
        <taxon>Hexapoda</taxon>
        <taxon>Insecta</taxon>
        <taxon>Pterygota</taxon>
        <taxon>Neoptera</taxon>
        <taxon>Endopterygota</taxon>
        <taxon>Coleoptera</taxon>
        <taxon>Polyphaga</taxon>
        <taxon>Elateriformia</taxon>
        <taxon>Elateroidea</taxon>
        <taxon>Elateridae</taxon>
        <taxon>Agrypninae</taxon>
        <taxon>Pyrophorini</taxon>
        <taxon>Ignelater</taxon>
    </lineage>
</organism>
<sequence>MQLRYEIGTSKQTSCEKVFRIADEEFCEGCVFGKQHVQVFGRRQKYAMHEELVSLNENNTWSFVDLPSGEKLIGNRWVLRVKTKSDGSSGQFKARPVAKKKYGID</sequence>
<proteinExistence type="predicted"/>
<evidence type="ECO:0000313" key="2">
    <source>
        <dbReference type="EMBL" id="KAF2880148.1"/>
    </source>
</evidence>
<evidence type="ECO:0000313" key="3">
    <source>
        <dbReference type="Proteomes" id="UP000801492"/>
    </source>
</evidence>
<feature type="region of interest" description="Disordered" evidence="1">
    <location>
        <begin position="84"/>
        <end position="105"/>
    </location>
</feature>
<comment type="caution">
    <text evidence="2">The sequence shown here is derived from an EMBL/GenBank/DDBJ whole genome shotgun (WGS) entry which is preliminary data.</text>
</comment>
<reference evidence="2" key="1">
    <citation type="submission" date="2019-08" db="EMBL/GenBank/DDBJ databases">
        <title>The genome of the North American firefly Photinus pyralis.</title>
        <authorList>
            <consortium name="Photinus pyralis genome working group"/>
            <person name="Fallon T.R."/>
            <person name="Sander Lower S.E."/>
            <person name="Weng J.-K."/>
        </authorList>
    </citation>
    <scope>NUCLEOTIDE SEQUENCE</scope>
    <source>
        <strain evidence="2">TRF0915ILg1</strain>
        <tissue evidence="2">Whole body</tissue>
    </source>
</reference>
<dbReference type="OrthoDB" id="411615at2759"/>
<dbReference type="EMBL" id="VTPC01091016">
    <property type="protein sequence ID" value="KAF2880148.1"/>
    <property type="molecule type" value="Genomic_DNA"/>
</dbReference>
<dbReference type="AlphaFoldDB" id="A0A8K0C4Q3"/>
<accession>A0A8K0C4Q3</accession>
<feature type="compositionally biased region" description="Basic residues" evidence="1">
    <location>
        <begin position="96"/>
        <end position="105"/>
    </location>
</feature>
<protein>
    <recommendedName>
        <fullName evidence="4">Reverse transcriptase</fullName>
    </recommendedName>
</protein>
<name>A0A8K0C4Q3_IGNLU</name>
<keyword evidence="3" id="KW-1185">Reference proteome</keyword>
<dbReference type="Proteomes" id="UP000801492">
    <property type="component" value="Unassembled WGS sequence"/>
</dbReference>
<gene>
    <name evidence="2" type="ORF">ILUMI_26011</name>
</gene>
<evidence type="ECO:0000256" key="1">
    <source>
        <dbReference type="SAM" id="MobiDB-lite"/>
    </source>
</evidence>
<evidence type="ECO:0008006" key="4">
    <source>
        <dbReference type="Google" id="ProtNLM"/>
    </source>
</evidence>